<proteinExistence type="predicted"/>
<reference evidence="1 2" key="1">
    <citation type="journal article" date="2013" name="Pathog. Dis.">
        <title>Genome sequences of 65 Helicobacter pylori strains isolated from asymptomatic individuals and patients with gastric cancer, peptic ulcer disease, or gastritis.</title>
        <authorList>
            <person name="Blanchard T.G."/>
            <person name="Czinn S.J."/>
            <person name="Correa P."/>
            <person name="Nakazawa T."/>
            <person name="Keelan M."/>
            <person name="Morningstar L."/>
            <person name="Santana-Cruz I."/>
            <person name="Maroo A."/>
            <person name="McCracken C."/>
            <person name="Shefchek K."/>
            <person name="Daugherty S."/>
            <person name="Song Y."/>
            <person name="Fraser C.M."/>
            <person name="Fricke W.F."/>
        </authorList>
    </citation>
    <scope>NUCLEOTIDE SEQUENCE [LARGE SCALE GENOMIC DNA]</scope>
    <source>
        <strain evidence="1 2">Hp H-6</strain>
    </source>
</reference>
<comment type="caution">
    <text evidence="1">The sequence shown here is derived from an EMBL/GenBank/DDBJ whole genome shotgun (WGS) entry which is preliminary data.</text>
</comment>
<dbReference type="AlphaFoldDB" id="J0DB16"/>
<protein>
    <submittedName>
        <fullName evidence="1">Uncharacterized protein</fullName>
    </submittedName>
</protein>
<accession>J0DB16</accession>
<dbReference type="PATRIC" id="fig|992061.3.peg.254"/>
<gene>
    <name evidence="1" type="ORF">HPHPH6_0247</name>
</gene>
<name>J0DB16_HELPX</name>
<dbReference type="Proteomes" id="UP000004177">
    <property type="component" value="Unassembled WGS sequence"/>
</dbReference>
<organism evidence="1 2">
    <name type="scientific">Helicobacter pylori Hp H-6</name>
    <dbReference type="NCBI Taxonomy" id="992061"/>
    <lineage>
        <taxon>Bacteria</taxon>
        <taxon>Pseudomonadati</taxon>
        <taxon>Campylobacterota</taxon>
        <taxon>Epsilonproteobacteria</taxon>
        <taxon>Campylobacterales</taxon>
        <taxon>Helicobacteraceae</taxon>
        <taxon>Helicobacter</taxon>
    </lineage>
</organism>
<dbReference type="EMBL" id="AKOZ01000003">
    <property type="protein sequence ID" value="EJB83043.1"/>
    <property type="molecule type" value="Genomic_DNA"/>
</dbReference>
<evidence type="ECO:0000313" key="1">
    <source>
        <dbReference type="EMBL" id="EJB83043.1"/>
    </source>
</evidence>
<evidence type="ECO:0000313" key="2">
    <source>
        <dbReference type="Proteomes" id="UP000004177"/>
    </source>
</evidence>
<sequence length="38" mass="4774">MKSPLQPPYNPPNPQRPLFKNYRLFFRKLFYILYLKML</sequence>